<evidence type="ECO:0000256" key="1">
    <source>
        <dbReference type="ARBA" id="ARBA00004370"/>
    </source>
</evidence>
<dbReference type="GO" id="GO:0005829">
    <property type="term" value="C:cytosol"/>
    <property type="evidence" value="ECO:0007669"/>
    <property type="project" value="TreeGrafter"/>
</dbReference>
<dbReference type="InterPro" id="IPR003329">
    <property type="entry name" value="Cytidylyl_trans"/>
</dbReference>
<dbReference type="PANTHER" id="PTHR42866">
    <property type="entry name" value="3-DEOXY-MANNO-OCTULOSONATE CYTIDYLYLTRANSFERASE"/>
    <property type="match status" value="1"/>
</dbReference>
<dbReference type="GO" id="GO:0016020">
    <property type="term" value="C:membrane"/>
    <property type="evidence" value="ECO:0007669"/>
    <property type="project" value="UniProtKB-SubCell"/>
</dbReference>
<dbReference type="InterPro" id="IPR004528">
    <property type="entry name" value="KdsB"/>
</dbReference>
<dbReference type="GO" id="GO:0033468">
    <property type="term" value="P:CMP-keto-3-deoxy-D-manno-octulosonic acid biosynthetic process"/>
    <property type="evidence" value="ECO:0007669"/>
    <property type="project" value="UniProtKB-UniRule"/>
</dbReference>
<dbReference type="GO" id="GO:0008690">
    <property type="term" value="F:3-deoxy-manno-octulosonate cytidylyltransferase activity"/>
    <property type="evidence" value="ECO:0007669"/>
    <property type="project" value="UniProtKB-UniRule"/>
</dbReference>
<evidence type="ECO:0000256" key="2">
    <source>
        <dbReference type="ARBA" id="ARBA00022679"/>
    </source>
</evidence>
<evidence type="ECO:0000256" key="5">
    <source>
        <dbReference type="HAMAP-Rule" id="MF_00057"/>
    </source>
</evidence>
<evidence type="ECO:0000313" key="7">
    <source>
        <dbReference type="Proteomes" id="UP000292423"/>
    </source>
</evidence>
<comment type="subcellular location">
    <subcellularLocation>
        <location evidence="5">Cytoplasm</location>
    </subcellularLocation>
    <subcellularLocation>
        <location evidence="1">Membrane</location>
    </subcellularLocation>
</comment>
<dbReference type="UniPathway" id="UPA00358">
    <property type="reaction ID" value="UER00476"/>
</dbReference>
<dbReference type="PANTHER" id="PTHR42866:SF2">
    <property type="entry name" value="3-DEOXY-MANNO-OCTULOSONATE CYTIDYLYLTRANSFERASE, MITOCHONDRIAL"/>
    <property type="match status" value="1"/>
</dbReference>
<dbReference type="InterPro" id="IPR029044">
    <property type="entry name" value="Nucleotide-diphossugar_trans"/>
</dbReference>
<dbReference type="OrthoDB" id="9815559at2"/>
<keyword evidence="4 5" id="KW-0448">Lipopolysaccharide biosynthesis</keyword>
<keyword evidence="7" id="KW-1185">Reference proteome</keyword>
<dbReference type="Proteomes" id="UP000292423">
    <property type="component" value="Unassembled WGS sequence"/>
</dbReference>
<dbReference type="EMBL" id="SHKX01000012">
    <property type="protein sequence ID" value="RZU45030.1"/>
    <property type="molecule type" value="Genomic_DNA"/>
</dbReference>
<comment type="catalytic activity">
    <reaction evidence="5">
        <text>3-deoxy-alpha-D-manno-oct-2-ulosonate + CTP = CMP-3-deoxy-beta-D-manno-octulosonate + diphosphate</text>
        <dbReference type="Rhea" id="RHEA:23448"/>
        <dbReference type="ChEBI" id="CHEBI:33019"/>
        <dbReference type="ChEBI" id="CHEBI:37563"/>
        <dbReference type="ChEBI" id="CHEBI:85986"/>
        <dbReference type="ChEBI" id="CHEBI:85987"/>
        <dbReference type="EC" id="2.7.7.38"/>
    </reaction>
</comment>
<comment type="function">
    <text evidence="5">Activates KDO (a required 8-carbon sugar) for incorporation into bacterial lipopolysaccharide in Gram-negative bacteria.</text>
</comment>
<keyword evidence="5" id="KW-0963">Cytoplasm</keyword>
<protein>
    <recommendedName>
        <fullName evidence="5">3-deoxy-manno-octulosonate cytidylyltransferase</fullName>
        <ecNumber evidence="5">2.7.7.38</ecNumber>
    </recommendedName>
    <alternativeName>
        <fullName evidence="5">CMP-2-keto-3-deoxyoctulosonic acid synthase</fullName>
        <shortName evidence="5">CKS</shortName>
        <shortName evidence="5">CMP-KDO synthase</shortName>
    </alternativeName>
</protein>
<keyword evidence="3 5" id="KW-0548">Nucleotidyltransferase</keyword>
<dbReference type="Gene3D" id="3.90.550.10">
    <property type="entry name" value="Spore Coat Polysaccharide Biosynthesis Protein SpsA, Chain A"/>
    <property type="match status" value="1"/>
</dbReference>
<dbReference type="FunFam" id="3.90.550.10:FF:000011">
    <property type="entry name" value="3-deoxy-manno-octulosonate cytidylyltransferase"/>
    <property type="match status" value="1"/>
</dbReference>
<evidence type="ECO:0000256" key="3">
    <source>
        <dbReference type="ARBA" id="ARBA00022695"/>
    </source>
</evidence>
<reference evidence="6 7" key="1">
    <citation type="submission" date="2019-02" db="EMBL/GenBank/DDBJ databases">
        <title>Genomic Encyclopedia of Type Strains, Phase IV (KMG-IV): sequencing the most valuable type-strain genomes for metagenomic binning, comparative biology and taxonomic classification.</title>
        <authorList>
            <person name="Goeker M."/>
        </authorList>
    </citation>
    <scope>NUCLEOTIDE SEQUENCE [LARGE SCALE GENOMIC DNA]</scope>
    <source>
        <strain evidence="6 7">DSM 105135</strain>
    </source>
</reference>
<dbReference type="Pfam" id="PF02348">
    <property type="entry name" value="CTP_transf_3"/>
    <property type="match status" value="1"/>
</dbReference>
<gene>
    <name evidence="5" type="primary">kdsB</name>
    <name evidence="6" type="ORF">EV700_1837</name>
</gene>
<sequence>MMTRFHAVIPARFGSTRLPGKPLLDIAGKPMVIRVYERALLSNAGSVVIATDDERIAEAAAKAGARWVMTSPDHPSGTDRLQEVAARMGWADDEIIVNVQGDEPLIPPDVINQVAANLAANPQAAMATLAEPLHEVTQFTNPNIVKLVRDHQNMALYFSRAPIPWARDAFSQGVASLPARDMYLRHLGIYAYRVSFLHRYVGWSPAPLEQLEALEQLRALHYGARIHVDLAAANLPPGVDTAEDLERVRQLFA</sequence>
<evidence type="ECO:0000256" key="4">
    <source>
        <dbReference type="ARBA" id="ARBA00022985"/>
    </source>
</evidence>
<dbReference type="HAMAP" id="MF_00057">
    <property type="entry name" value="KdsB"/>
    <property type="match status" value="1"/>
</dbReference>
<comment type="pathway">
    <text evidence="5">Nucleotide-sugar biosynthesis; CMP-3-deoxy-D-manno-octulosonate biosynthesis; CMP-3-deoxy-D-manno-octulosonate from 3-deoxy-D-manno-octulosonate and CTP: step 1/1.</text>
</comment>
<dbReference type="EC" id="2.7.7.38" evidence="5"/>
<dbReference type="NCBIfam" id="NF003952">
    <property type="entry name" value="PRK05450.1-5"/>
    <property type="match status" value="1"/>
</dbReference>
<dbReference type="NCBIfam" id="TIGR00466">
    <property type="entry name" value="kdsB"/>
    <property type="match status" value="1"/>
</dbReference>
<dbReference type="GO" id="GO:0009103">
    <property type="term" value="P:lipopolysaccharide biosynthetic process"/>
    <property type="evidence" value="ECO:0007669"/>
    <property type="project" value="UniProtKB-UniRule"/>
</dbReference>
<evidence type="ECO:0000313" key="6">
    <source>
        <dbReference type="EMBL" id="RZU45030.1"/>
    </source>
</evidence>
<dbReference type="SUPFAM" id="SSF53448">
    <property type="entry name" value="Nucleotide-diphospho-sugar transferases"/>
    <property type="match status" value="1"/>
</dbReference>
<name>A0A4Q7Z3Z4_9GAMM</name>
<dbReference type="NCBIfam" id="NF009905">
    <property type="entry name" value="PRK13368.1"/>
    <property type="match status" value="1"/>
</dbReference>
<comment type="caution">
    <text evidence="6">The sequence shown here is derived from an EMBL/GenBank/DDBJ whole genome shotgun (WGS) entry which is preliminary data.</text>
</comment>
<dbReference type="AlphaFoldDB" id="A0A4Q7Z3Z4"/>
<dbReference type="NCBIfam" id="NF003950">
    <property type="entry name" value="PRK05450.1-3"/>
    <property type="match status" value="1"/>
</dbReference>
<accession>A0A4Q7Z3Z4</accession>
<keyword evidence="2 5" id="KW-0808">Transferase</keyword>
<organism evidence="6 7">
    <name type="scientific">Fluviicoccus keumensis</name>
    <dbReference type="NCBI Taxonomy" id="1435465"/>
    <lineage>
        <taxon>Bacteria</taxon>
        <taxon>Pseudomonadati</taxon>
        <taxon>Pseudomonadota</taxon>
        <taxon>Gammaproteobacteria</taxon>
        <taxon>Moraxellales</taxon>
        <taxon>Moraxellaceae</taxon>
        <taxon>Fluviicoccus</taxon>
    </lineage>
</organism>
<comment type="similarity">
    <text evidence="5">Belongs to the KdsB family.</text>
</comment>
<proteinExistence type="inferred from homology"/>
<dbReference type="CDD" id="cd02517">
    <property type="entry name" value="CMP-KDO-Synthetase"/>
    <property type="match status" value="1"/>
</dbReference>